<evidence type="ECO:0000256" key="4">
    <source>
        <dbReference type="ARBA" id="ARBA00023125"/>
    </source>
</evidence>
<dbReference type="Gramene" id="TVU12297">
    <property type="protein sequence ID" value="TVU12297"/>
    <property type="gene ID" value="EJB05_45934"/>
</dbReference>
<evidence type="ECO:0000256" key="2">
    <source>
        <dbReference type="ARBA" id="ARBA00005510"/>
    </source>
</evidence>
<dbReference type="GO" id="GO:0000981">
    <property type="term" value="F:DNA-binding transcription factor activity, RNA polymerase II-specific"/>
    <property type="evidence" value="ECO:0007669"/>
    <property type="project" value="TreeGrafter"/>
</dbReference>
<feature type="region of interest" description="Disordered" evidence="7">
    <location>
        <begin position="99"/>
        <end position="121"/>
    </location>
</feature>
<dbReference type="PROSITE" id="PS50888">
    <property type="entry name" value="BHLH"/>
    <property type="match status" value="1"/>
</dbReference>
<evidence type="ECO:0000256" key="6">
    <source>
        <dbReference type="ARBA" id="ARBA00023242"/>
    </source>
</evidence>
<evidence type="ECO:0000259" key="8">
    <source>
        <dbReference type="PROSITE" id="PS50888"/>
    </source>
</evidence>
<dbReference type="Pfam" id="PF00010">
    <property type="entry name" value="HLH"/>
    <property type="match status" value="1"/>
</dbReference>
<keyword evidence="4" id="KW-0238">DNA-binding</keyword>
<dbReference type="PANTHER" id="PTHR16223:SF348">
    <property type="entry name" value="TRANSCRIPTION FACTOR LRL2"/>
    <property type="match status" value="1"/>
</dbReference>
<evidence type="ECO:0000313" key="10">
    <source>
        <dbReference type="Proteomes" id="UP000324897"/>
    </source>
</evidence>
<dbReference type="OrthoDB" id="2020857at2759"/>
<feature type="non-terminal residue" evidence="9">
    <location>
        <position position="1"/>
    </location>
</feature>
<dbReference type="SUPFAM" id="SSF47459">
    <property type="entry name" value="HLH, helix-loop-helix DNA-binding domain"/>
    <property type="match status" value="1"/>
</dbReference>
<dbReference type="FunFam" id="4.10.280.10:FF:000017">
    <property type="entry name" value="Transcription factor bHLH66"/>
    <property type="match status" value="1"/>
</dbReference>
<dbReference type="Proteomes" id="UP000324897">
    <property type="component" value="Chromosome 3"/>
</dbReference>
<name>A0A5J9TM79_9POAL</name>
<dbReference type="InterPro" id="IPR045843">
    <property type="entry name" value="IND-like"/>
</dbReference>
<accession>A0A5J9TM79</accession>
<dbReference type="PANTHER" id="PTHR16223">
    <property type="entry name" value="TRANSCRIPTION FACTOR BHLH83-RELATED"/>
    <property type="match status" value="1"/>
</dbReference>
<sequence>MQPNGREMAGGDGGSGPQADDFFDQMLSTLPSAWADLGGAGGKSPWELSASAGADDHSAQAPFGDDSSALLTARLRQHQIGGDNKSSSPVMLQLSDLHRHGLAGGGGGEEGGGFSPLPLFTDRSAPAREEMEGGFKSPNATGGDHAVFNGFGMHGAAAVQQQFGQGGSLSPQSMGAPAASSGGAPTGTTSSAGGGGAAPPRQQRVRARRGQATDPHSIAERLRRERIAERMKSLQELVPNANKTDKASMLDEIIDYVKFLQLQVKVLSMSRLGGAAGMAPLVASMSSEGNSSGGAKGSAAAKTNDNGENGGGDGGGGLRVTEHQVAKMMEEDMGTAMQYLQGKGLCLMPISLASAISSATSSASLLSRPSLRHPAAAVGQLQDGNSGAAAATSPASANGAGGDDARAPVSDDGGAGGAKQ</sequence>
<dbReference type="EMBL" id="RWGY01000039">
    <property type="protein sequence ID" value="TVU12297.1"/>
    <property type="molecule type" value="Genomic_DNA"/>
</dbReference>
<evidence type="ECO:0000256" key="1">
    <source>
        <dbReference type="ARBA" id="ARBA00004123"/>
    </source>
</evidence>
<dbReference type="InterPro" id="IPR036638">
    <property type="entry name" value="HLH_DNA-bd_sf"/>
</dbReference>
<dbReference type="SMART" id="SM00353">
    <property type="entry name" value="HLH"/>
    <property type="match status" value="1"/>
</dbReference>
<feature type="domain" description="BHLH" evidence="8">
    <location>
        <begin position="211"/>
        <end position="260"/>
    </location>
</feature>
<keyword evidence="3" id="KW-0805">Transcription regulation</keyword>
<protein>
    <recommendedName>
        <fullName evidence="8">BHLH domain-containing protein</fullName>
    </recommendedName>
</protein>
<keyword evidence="6" id="KW-0539">Nucleus</keyword>
<proteinExistence type="inferred from homology"/>
<comment type="subcellular location">
    <subcellularLocation>
        <location evidence="1">Nucleus</location>
    </subcellularLocation>
</comment>
<feature type="compositionally biased region" description="Gly residues" evidence="7">
    <location>
        <begin position="102"/>
        <end position="114"/>
    </location>
</feature>
<dbReference type="Gene3D" id="4.10.280.10">
    <property type="entry name" value="Helix-loop-helix DNA-binding domain"/>
    <property type="match status" value="1"/>
</dbReference>
<keyword evidence="5" id="KW-0804">Transcription</keyword>
<feature type="region of interest" description="Disordered" evidence="7">
    <location>
        <begin position="164"/>
        <end position="222"/>
    </location>
</feature>
<feature type="region of interest" description="Disordered" evidence="7">
    <location>
        <begin position="1"/>
        <end position="65"/>
    </location>
</feature>
<feature type="region of interest" description="Disordered" evidence="7">
    <location>
        <begin position="376"/>
        <end position="420"/>
    </location>
</feature>
<dbReference type="GO" id="GO:0046983">
    <property type="term" value="F:protein dimerization activity"/>
    <property type="evidence" value="ECO:0007669"/>
    <property type="project" value="InterPro"/>
</dbReference>
<dbReference type="GO" id="GO:0080147">
    <property type="term" value="P:root hair cell development"/>
    <property type="evidence" value="ECO:0007669"/>
    <property type="project" value="UniProtKB-ARBA"/>
</dbReference>
<organism evidence="9 10">
    <name type="scientific">Eragrostis curvula</name>
    <name type="common">weeping love grass</name>
    <dbReference type="NCBI Taxonomy" id="38414"/>
    <lineage>
        <taxon>Eukaryota</taxon>
        <taxon>Viridiplantae</taxon>
        <taxon>Streptophyta</taxon>
        <taxon>Embryophyta</taxon>
        <taxon>Tracheophyta</taxon>
        <taxon>Spermatophyta</taxon>
        <taxon>Magnoliopsida</taxon>
        <taxon>Liliopsida</taxon>
        <taxon>Poales</taxon>
        <taxon>Poaceae</taxon>
        <taxon>PACMAD clade</taxon>
        <taxon>Chloridoideae</taxon>
        <taxon>Eragrostideae</taxon>
        <taxon>Eragrostidinae</taxon>
        <taxon>Eragrostis</taxon>
    </lineage>
</organism>
<feature type="compositionally biased region" description="Low complexity" evidence="7">
    <location>
        <begin position="297"/>
        <end position="307"/>
    </location>
</feature>
<dbReference type="InterPro" id="IPR011598">
    <property type="entry name" value="bHLH_dom"/>
</dbReference>
<evidence type="ECO:0000256" key="7">
    <source>
        <dbReference type="SAM" id="MobiDB-lite"/>
    </source>
</evidence>
<comment type="caution">
    <text evidence="9">The sequence shown here is derived from an EMBL/GenBank/DDBJ whole genome shotgun (WGS) entry which is preliminary data.</text>
</comment>
<feature type="compositionally biased region" description="Low complexity" evidence="7">
    <location>
        <begin position="175"/>
        <end position="191"/>
    </location>
</feature>
<feature type="compositionally biased region" description="Low complexity" evidence="7">
    <location>
        <begin position="384"/>
        <end position="398"/>
    </location>
</feature>
<dbReference type="AlphaFoldDB" id="A0A5J9TM79"/>
<dbReference type="GO" id="GO:0005634">
    <property type="term" value="C:nucleus"/>
    <property type="evidence" value="ECO:0007669"/>
    <property type="project" value="UniProtKB-SubCell"/>
</dbReference>
<evidence type="ECO:0000256" key="3">
    <source>
        <dbReference type="ARBA" id="ARBA00023015"/>
    </source>
</evidence>
<keyword evidence="10" id="KW-1185">Reference proteome</keyword>
<feature type="region of interest" description="Disordered" evidence="7">
    <location>
        <begin position="285"/>
        <end position="319"/>
    </location>
</feature>
<reference evidence="9 10" key="1">
    <citation type="journal article" date="2019" name="Sci. Rep.">
        <title>A high-quality genome of Eragrostis curvula grass provides insights into Poaceae evolution and supports new strategies to enhance forage quality.</title>
        <authorList>
            <person name="Carballo J."/>
            <person name="Santos B.A.C.M."/>
            <person name="Zappacosta D."/>
            <person name="Garbus I."/>
            <person name="Selva J.P."/>
            <person name="Gallo C.A."/>
            <person name="Diaz A."/>
            <person name="Albertini E."/>
            <person name="Caccamo M."/>
            <person name="Echenique V."/>
        </authorList>
    </citation>
    <scope>NUCLEOTIDE SEQUENCE [LARGE SCALE GENOMIC DNA]</scope>
    <source>
        <strain evidence="10">cv. Victoria</strain>
        <tissue evidence="9">Leaf</tissue>
    </source>
</reference>
<evidence type="ECO:0000256" key="5">
    <source>
        <dbReference type="ARBA" id="ARBA00023163"/>
    </source>
</evidence>
<dbReference type="GO" id="GO:0000978">
    <property type="term" value="F:RNA polymerase II cis-regulatory region sequence-specific DNA binding"/>
    <property type="evidence" value="ECO:0007669"/>
    <property type="project" value="TreeGrafter"/>
</dbReference>
<comment type="similarity">
    <text evidence="2">Belongs to the bHLH protein family.</text>
</comment>
<feature type="compositionally biased region" description="Gly residues" evidence="7">
    <location>
        <begin position="308"/>
        <end position="318"/>
    </location>
</feature>
<gene>
    <name evidence="9" type="ORF">EJB05_45934</name>
</gene>
<evidence type="ECO:0000313" key="9">
    <source>
        <dbReference type="EMBL" id="TVU12297.1"/>
    </source>
</evidence>